<accession>A0A0Z0RIK8</accession>
<gene>
    <name evidence="2" type="ORF">GQX52_14240</name>
    <name evidence="1" type="ORF">M1K003_1565</name>
    <name evidence="3" type="ORF">NCTC10702_01712</name>
</gene>
<reference evidence="3 4" key="2">
    <citation type="submission" date="2018-06" db="EMBL/GenBank/DDBJ databases">
        <authorList>
            <consortium name="Pathogen Informatics"/>
            <person name="Doyle S."/>
        </authorList>
    </citation>
    <scope>NUCLEOTIDE SEQUENCE [LARGE SCALE GENOMIC DNA]</scope>
    <source>
        <strain evidence="3 4">NCTC10702</strain>
    </source>
</reference>
<protein>
    <submittedName>
        <fullName evidence="3">Phi PV83 orf 10-like protein</fullName>
    </submittedName>
</protein>
<dbReference type="Proteomes" id="UP000254116">
    <property type="component" value="Unassembled WGS sequence"/>
</dbReference>
<evidence type="ECO:0000313" key="3">
    <source>
        <dbReference type="EMBL" id="SUL34153.1"/>
    </source>
</evidence>
<sequence length="58" mass="6876">MNTLYKTTFLITMAVATWKVWKIEKNTRFKLRNFDYPKINNAQSKSLLDIASHDLKDI</sequence>
<organism evidence="3 4">
    <name type="scientific">Staphylococcus aureus</name>
    <dbReference type="NCBI Taxonomy" id="1280"/>
    <lineage>
        <taxon>Bacteria</taxon>
        <taxon>Bacillati</taxon>
        <taxon>Bacillota</taxon>
        <taxon>Bacilli</taxon>
        <taxon>Bacillales</taxon>
        <taxon>Staphylococcaceae</taxon>
        <taxon>Staphylococcus</taxon>
    </lineage>
</organism>
<evidence type="ECO:0000313" key="4">
    <source>
        <dbReference type="Proteomes" id="UP000254116"/>
    </source>
</evidence>
<evidence type="ECO:0000313" key="1">
    <source>
        <dbReference type="EMBL" id="GBV20572.1"/>
    </source>
</evidence>
<proteinExistence type="predicted"/>
<reference evidence="2 6" key="4">
    <citation type="journal article" date="2020" name="J. Antimicrob. Chemother.">
        <title>Detection of heterogeneous vancomycin intermediate resistance in MRSA isolates from Latin America.</title>
        <authorList>
            <person name="Castro B.E."/>
            <person name="Berrio M."/>
            <person name="Vargas M.L."/>
            <person name="Carvajal L.P."/>
            <person name="Millan L.V."/>
            <person name="Rios R."/>
            <person name="Hernandez A.K."/>
            <person name="Rincon S."/>
            <person name="Cubides P."/>
            <person name="Forero E."/>
            <person name="Dinh A."/>
            <person name="Seas C."/>
            <person name="Munita J.M."/>
            <person name="Arias C.A."/>
            <person name="Reyes J."/>
            <person name="Diaz L."/>
        </authorList>
    </citation>
    <scope>NUCLEOTIDE SEQUENCE [LARGE SCALE GENOMIC DNA]</scope>
    <source>
        <strain evidence="2 6">UP89</strain>
    </source>
</reference>
<evidence type="ECO:0000313" key="5">
    <source>
        <dbReference type="Proteomes" id="UP000265645"/>
    </source>
</evidence>
<dbReference type="Proteomes" id="UP000561555">
    <property type="component" value="Unassembled WGS sequence"/>
</dbReference>
<dbReference type="AlphaFoldDB" id="A0A0Z0RIK8"/>
<dbReference type="RefSeq" id="WP_001094935.1">
    <property type="nucleotide sequence ID" value="NZ_BDVT01000007.1"/>
</dbReference>
<name>A0A0Z0RIK8_STAAU</name>
<dbReference type="EMBL" id="JAANDN010000126">
    <property type="protein sequence ID" value="NUY69748.1"/>
    <property type="molecule type" value="Genomic_DNA"/>
</dbReference>
<reference evidence="5" key="1">
    <citation type="submission" date="2017-08" db="EMBL/GenBank/DDBJ databases">
        <title>Protection against atopic dermatitis through acquisition of Staphylococcus quorum-sensing agr mutations in the skin.</title>
        <authorList>
            <person name="Nakamura Y."/>
            <person name="Takahashi H."/>
            <person name="Takaya A."/>
            <person name="Inoue Y."/>
            <person name="Katayama Y."/>
            <person name="Kusuya Y."/>
            <person name="Shoji T."/>
            <person name="Takada S."/>
            <person name="Nakagawa S."/>
            <person name="Oguma R."/>
            <person name="Ozawa N."/>
            <person name="Yamaide F."/>
            <person name="Suzuki S."/>
            <person name="Villaruz A."/>
            <person name="Otto M."/>
            <person name="Matsue H."/>
            <person name="Nunez G."/>
            <person name="Shimojo N."/>
        </authorList>
    </citation>
    <scope>NUCLEOTIDE SEQUENCE [LARGE SCALE GENOMIC DNA]</scope>
    <source>
        <strain evidence="5">M1K003</strain>
    </source>
</reference>
<dbReference type="EMBL" id="BDVT01000007">
    <property type="protein sequence ID" value="GBV20572.1"/>
    <property type="molecule type" value="Genomic_DNA"/>
</dbReference>
<dbReference type="EMBL" id="UHBY01000003">
    <property type="protein sequence ID" value="SUL34153.1"/>
    <property type="molecule type" value="Genomic_DNA"/>
</dbReference>
<dbReference type="Proteomes" id="UP000265645">
    <property type="component" value="Unassembled WGS sequence"/>
</dbReference>
<reference evidence="1" key="3">
    <citation type="submission" date="2018-07" db="EMBL/GenBank/DDBJ databases">
        <title>Protection against atopic dermatitis through acquisition of Staphylococcus quorum-sensing agr mutations in the skin.</title>
        <authorList>
            <person name="Nakamura Y."/>
            <person name="Takahashi H."/>
            <person name="Takaya A."/>
            <person name="Inoue Y."/>
            <person name="Katayama Y."/>
            <person name="Kusuya Y."/>
            <person name="Shoji T."/>
            <person name="Takada S."/>
            <person name="Nakagawa S."/>
            <person name="Oguma R."/>
            <person name="Ozawa N."/>
            <person name="Yamaide F."/>
            <person name="Suzuki S."/>
            <person name="Villaruz A."/>
            <person name="Otto M."/>
            <person name="Matsue H."/>
            <person name="Nunez G."/>
            <person name="Shimojo N."/>
        </authorList>
    </citation>
    <scope>NUCLEOTIDE SEQUENCE</scope>
    <source>
        <strain evidence="1">M1K003</strain>
    </source>
</reference>
<evidence type="ECO:0000313" key="2">
    <source>
        <dbReference type="EMBL" id="NUY69748.1"/>
    </source>
</evidence>
<evidence type="ECO:0000313" key="6">
    <source>
        <dbReference type="Proteomes" id="UP000561555"/>
    </source>
</evidence>